<proteinExistence type="predicted"/>
<organism evidence="1 2">
    <name type="scientific">Paenibacillus silvae</name>
    <dbReference type="NCBI Taxonomy" id="1325358"/>
    <lineage>
        <taxon>Bacteria</taxon>
        <taxon>Bacillati</taxon>
        <taxon>Bacillota</taxon>
        <taxon>Bacilli</taxon>
        <taxon>Bacillales</taxon>
        <taxon>Paenibacillaceae</taxon>
        <taxon>Paenibacillus</taxon>
    </lineage>
</organism>
<name>A0ABQ1ZH27_9BACL</name>
<accession>A0ABQ1ZH27</accession>
<gene>
    <name evidence="1" type="ORF">GCM10008014_36550</name>
</gene>
<keyword evidence="2" id="KW-1185">Reference proteome</keyword>
<dbReference type="EMBL" id="BMFU01000005">
    <property type="protein sequence ID" value="GGH61270.1"/>
    <property type="molecule type" value="Genomic_DNA"/>
</dbReference>
<sequence>MFVMVIVVRVTLVVLKVTVNSLCSPHIIKLAHLDSRPRRDTRLAGETAMPFLPKPMLRRTLGVLIP</sequence>
<dbReference type="Proteomes" id="UP000652153">
    <property type="component" value="Unassembled WGS sequence"/>
</dbReference>
<evidence type="ECO:0008006" key="3">
    <source>
        <dbReference type="Google" id="ProtNLM"/>
    </source>
</evidence>
<reference evidence="2" key="1">
    <citation type="journal article" date="2019" name="Int. J. Syst. Evol. Microbiol.">
        <title>The Global Catalogue of Microorganisms (GCM) 10K type strain sequencing project: providing services to taxonomists for standard genome sequencing and annotation.</title>
        <authorList>
            <consortium name="The Broad Institute Genomics Platform"/>
            <consortium name="The Broad Institute Genome Sequencing Center for Infectious Disease"/>
            <person name="Wu L."/>
            <person name="Ma J."/>
        </authorList>
    </citation>
    <scope>NUCLEOTIDE SEQUENCE [LARGE SCALE GENOMIC DNA]</scope>
    <source>
        <strain evidence="2">CGMCC 1.12770</strain>
    </source>
</reference>
<comment type="caution">
    <text evidence="1">The sequence shown here is derived from an EMBL/GenBank/DDBJ whole genome shotgun (WGS) entry which is preliminary data.</text>
</comment>
<evidence type="ECO:0000313" key="2">
    <source>
        <dbReference type="Proteomes" id="UP000652153"/>
    </source>
</evidence>
<evidence type="ECO:0000313" key="1">
    <source>
        <dbReference type="EMBL" id="GGH61270.1"/>
    </source>
</evidence>
<protein>
    <recommendedName>
        <fullName evidence="3">Secreted protein</fullName>
    </recommendedName>
</protein>